<reference evidence="2 3" key="1">
    <citation type="journal article" date="2016" name="Nat. Commun.">
        <title>Thousands of microbial genomes shed light on interconnected biogeochemical processes in an aquifer system.</title>
        <authorList>
            <person name="Anantharaman K."/>
            <person name="Brown C.T."/>
            <person name="Hug L.A."/>
            <person name="Sharon I."/>
            <person name="Castelle C.J."/>
            <person name="Probst A.J."/>
            <person name="Thomas B.C."/>
            <person name="Singh A."/>
            <person name="Wilkins M.J."/>
            <person name="Karaoz U."/>
            <person name="Brodie E.L."/>
            <person name="Williams K.H."/>
            <person name="Hubbard S.S."/>
            <person name="Banfield J.F."/>
        </authorList>
    </citation>
    <scope>NUCLEOTIDE SEQUENCE [LARGE SCALE GENOMIC DNA]</scope>
</reference>
<dbReference type="EMBL" id="MFQB01000017">
    <property type="protein sequence ID" value="OGH68421.1"/>
    <property type="molecule type" value="Genomic_DNA"/>
</dbReference>
<protein>
    <submittedName>
        <fullName evidence="2">Uncharacterized protein</fullName>
    </submittedName>
</protein>
<dbReference type="Gene3D" id="1.10.10.10">
    <property type="entry name" value="Winged helix-like DNA-binding domain superfamily/Winged helix DNA-binding domain"/>
    <property type="match status" value="1"/>
</dbReference>
<gene>
    <name evidence="2" type="ORF">A3J66_00010</name>
</gene>
<accession>A0A1F6M9X4</accession>
<keyword evidence="1" id="KW-0175">Coiled coil</keyword>
<dbReference type="STRING" id="1798680.A3J66_00010"/>
<evidence type="ECO:0000313" key="3">
    <source>
        <dbReference type="Proteomes" id="UP000176282"/>
    </source>
</evidence>
<name>A0A1F6M9X4_9BACT</name>
<organism evidence="2 3">
    <name type="scientific">Candidatus Magasanikbacteria bacterium RIFCSPHIGHO2_02_FULL_47_14</name>
    <dbReference type="NCBI Taxonomy" id="1798680"/>
    <lineage>
        <taxon>Bacteria</taxon>
        <taxon>Candidatus Magasanikiibacteriota</taxon>
    </lineage>
</organism>
<sequence length="62" mass="7179">MPVPQPSDDNRRKLVSIYKQLHQEAEEMAAGLKSLENDLRKKLDAQEKEALKHILQKIVDIK</sequence>
<dbReference type="AlphaFoldDB" id="A0A1F6M9X4"/>
<dbReference type="InterPro" id="IPR036388">
    <property type="entry name" value="WH-like_DNA-bd_sf"/>
</dbReference>
<comment type="caution">
    <text evidence="2">The sequence shown here is derived from an EMBL/GenBank/DDBJ whole genome shotgun (WGS) entry which is preliminary data.</text>
</comment>
<evidence type="ECO:0000256" key="1">
    <source>
        <dbReference type="SAM" id="Coils"/>
    </source>
</evidence>
<proteinExistence type="predicted"/>
<evidence type="ECO:0000313" key="2">
    <source>
        <dbReference type="EMBL" id="OGH68421.1"/>
    </source>
</evidence>
<dbReference type="Proteomes" id="UP000176282">
    <property type="component" value="Unassembled WGS sequence"/>
</dbReference>
<feature type="coiled-coil region" evidence="1">
    <location>
        <begin position="18"/>
        <end position="49"/>
    </location>
</feature>